<gene>
    <name evidence="1" type="ORF">J2Z19_004977</name>
</gene>
<keyword evidence="2" id="KW-1185">Reference proteome</keyword>
<reference evidence="1" key="1">
    <citation type="submission" date="2021-03" db="EMBL/GenBank/DDBJ databases">
        <title>Genomic Encyclopedia of Type Strains, Phase IV (KMG-IV): sequencing the most valuable type-strain genomes for metagenomic binning, comparative biology and taxonomic classification.</title>
        <authorList>
            <person name="Goeker M."/>
        </authorList>
    </citation>
    <scope>NUCLEOTIDE SEQUENCE</scope>
    <source>
        <strain evidence="1">DSM 18131</strain>
    </source>
</reference>
<dbReference type="Proteomes" id="UP000823773">
    <property type="component" value="Unassembled WGS sequence"/>
</dbReference>
<protein>
    <submittedName>
        <fullName evidence="1">MFS family permease</fullName>
    </submittedName>
</protein>
<proteinExistence type="predicted"/>
<dbReference type="EMBL" id="JAGGJR010000010">
    <property type="protein sequence ID" value="MBP1875241.1"/>
    <property type="molecule type" value="Genomic_DNA"/>
</dbReference>
<accession>A0ACC5T293</accession>
<name>A0ACC5T293_ENSAD</name>
<organism evidence="1 2">
    <name type="scientific">Ensifer adhaerens</name>
    <name type="common">Sinorhizobium morelense</name>
    <dbReference type="NCBI Taxonomy" id="106592"/>
    <lineage>
        <taxon>Bacteria</taxon>
        <taxon>Pseudomonadati</taxon>
        <taxon>Pseudomonadota</taxon>
        <taxon>Alphaproteobacteria</taxon>
        <taxon>Hyphomicrobiales</taxon>
        <taxon>Rhizobiaceae</taxon>
        <taxon>Sinorhizobium/Ensifer group</taxon>
        <taxon>Ensifer</taxon>
    </lineage>
</organism>
<evidence type="ECO:0000313" key="1">
    <source>
        <dbReference type="EMBL" id="MBP1875241.1"/>
    </source>
</evidence>
<evidence type="ECO:0000313" key="2">
    <source>
        <dbReference type="Proteomes" id="UP000823773"/>
    </source>
</evidence>
<sequence>MSTTKDGRDAGQSGPHSEAEGRWGELLQPNHLAATVTLCLGVALFAFNEFFISTALPTAVEEFGGAALLSWAFTLYLVFAIIGGALAANLKARFGARNTLIAAALIFVFGTVLATLATSMPQVLAGRLFQGLGEGVIAAICYALIPELFPPRLVPKVFGAEAIVWASAAFSGPLISGFLTEHWSWRAAFFVNIPAAAIFIALVVAIVPRQSTSVRSAQSIPLFRLMAFGLGILLISVSNMLQNGFAMAALLVVAIAILINTVHLDRRSEHSILPLGAFAIGRPLGTGLWIILLMPLAQASGSVYLVYGLQHLWDFSPTAAGFSSALMAMSWSLTAILVASLRSHEARVRLISAGPLLLCLGLIGLTVAIATGEPRLVFAGQIAIGAGFGVCWGTLSQLLMDVSPTAERDKTSALLPTLQSAGYAIGAAVFGLAANLRGFDEGARVAVMRDALLAVFVIACVISVASLFFGIRTVRLARSRRSERSKVRTRRPVAVD</sequence>
<comment type="caution">
    <text evidence="1">The sequence shown here is derived from an EMBL/GenBank/DDBJ whole genome shotgun (WGS) entry which is preliminary data.</text>
</comment>